<gene>
    <name evidence="3" type="ORF">SAMN06265373_101354</name>
</gene>
<dbReference type="SMART" id="SM00271">
    <property type="entry name" value="DnaJ"/>
    <property type="match status" value="1"/>
</dbReference>
<dbReference type="Gene3D" id="1.10.287.110">
    <property type="entry name" value="DnaJ domain"/>
    <property type="match status" value="1"/>
</dbReference>
<dbReference type="Proteomes" id="UP001157961">
    <property type="component" value="Unassembled WGS sequence"/>
</dbReference>
<organism evidence="3 4">
    <name type="scientific">Shimia sagamensis</name>
    <dbReference type="NCBI Taxonomy" id="1566352"/>
    <lineage>
        <taxon>Bacteria</taxon>
        <taxon>Pseudomonadati</taxon>
        <taxon>Pseudomonadota</taxon>
        <taxon>Alphaproteobacteria</taxon>
        <taxon>Rhodobacterales</taxon>
        <taxon>Roseobacteraceae</taxon>
    </lineage>
</organism>
<evidence type="ECO:0000259" key="2">
    <source>
        <dbReference type="PROSITE" id="PS50076"/>
    </source>
</evidence>
<feature type="domain" description="J" evidence="2">
    <location>
        <begin position="7"/>
        <end position="99"/>
    </location>
</feature>
<sequence>MAQDLTYAYDLLQVTPTTSVKEMQAAWRKLARRYHPDLAKINPEEASRRMSEINAAYDAVAHHRALKDEQPKPRARRRSRTARQAAECQAWRRQRDAMARKAAKAWQAAQTEQTANTAPQIEKTKPRQTALTATAKWNRTEQSLINTARAAFEGTRKTLSTAARRPAFSACH</sequence>
<proteinExistence type="predicted"/>
<reference evidence="3 4" key="1">
    <citation type="submission" date="2017-05" db="EMBL/GenBank/DDBJ databases">
        <authorList>
            <person name="Varghese N."/>
            <person name="Submissions S."/>
        </authorList>
    </citation>
    <scope>NUCLEOTIDE SEQUENCE [LARGE SCALE GENOMIC DNA]</scope>
    <source>
        <strain evidence="3 4">DSM 29734</strain>
    </source>
</reference>
<dbReference type="Pfam" id="PF00226">
    <property type="entry name" value="DnaJ"/>
    <property type="match status" value="1"/>
</dbReference>
<dbReference type="CDD" id="cd06257">
    <property type="entry name" value="DnaJ"/>
    <property type="match status" value="1"/>
</dbReference>
<feature type="region of interest" description="Disordered" evidence="1">
    <location>
        <begin position="109"/>
        <end position="129"/>
    </location>
</feature>
<feature type="compositionally biased region" description="Low complexity" evidence="1">
    <location>
        <begin position="109"/>
        <end position="118"/>
    </location>
</feature>
<dbReference type="InterPro" id="IPR036869">
    <property type="entry name" value="J_dom_sf"/>
</dbReference>
<dbReference type="PRINTS" id="PR00625">
    <property type="entry name" value="JDOMAIN"/>
</dbReference>
<evidence type="ECO:0000313" key="3">
    <source>
        <dbReference type="EMBL" id="SMP03266.1"/>
    </source>
</evidence>
<dbReference type="SUPFAM" id="SSF46565">
    <property type="entry name" value="Chaperone J-domain"/>
    <property type="match status" value="1"/>
</dbReference>
<protein>
    <submittedName>
        <fullName evidence="3">DnaJ domain-containing protein</fullName>
    </submittedName>
</protein>
<evidence type="ECO:0000313" key="4">
    <source>
        <dbReference type="Proteomes" id="UP001157961"/>
    </source>
</evidence>
<dbReference type="EMBL" id="FXTY01000001">
    <property type="protein sequence ID" value="SMP03266.1"/>
    <property type="molecule type" value="Genomic_DNA"/>
</dbReference>
<evidence type="ECO:0000256" key="1">
    <source>
        <dbReference type="SAM" id="MobiDB-lite"/>
    </source>
</evidence>
<feature type="region of interest" description="Disordered" evidence="1">
    <location>
        <begin position="65"/>
        <end position="85"/>
    </location>
</feature>
<keyword evidence="4" id="KW-1185">Reference proteome</keyword>
<dbReference type="InterPro" id="IPR001623">
    <property type="entry name" value="DnaJ_domain"/>
</dbReference>
<dbReference type="PROSITE" id="PS50076">
    <property type="entry name" value="DNAJ_2"/>
    <property type="match status" value="1"/>
</dbReference>
<accession>A0ABY1N8F2</accession>
<name>A0ABY1N8F2_9RHOB</name>
<comment type="caution">
    <text evidence="3">The sequence shown here is derived from an EMBL/GenBank/DDBJ whole genome shotgun (WGS) entry which is preliminary data.</text>
</comment>
<dbReference type="RefSeq" id="WP_283424215.1">
    <property type="nucleotide sequence ID" value="NZ_FXTY01000001.1"/>
</dbReference>